<dbReference type="EMBL" id="QGDT01000002">
    <property type="protein sequence ID" value="PWJ59681.1"/>
    <property type="molecule type" value="Genomic_DNA"/>
</dbReference>
<dbReference type="SUPFAM" id="SSF55729">
    <property type="entry name" value="Acyl-CoA N-acyltransferases (Nat)"/>
    <property type="match status" value="1"/>
</dbReference>
<dbReference type="AlphaFoldDB" id="A0A316AQE2"/>
<evidence type="ECO:0008006" key="3">
    <source>
        <dbReference type="Google" id="ProtNLM"/>
    </source>
</evidence>
<gene>
    <name evidence="1" type="ORF">CLV98_102516</name>
</gene>
<reference evidence="1 2" key="1">
    <citation type="submission" date="2018-03" db="EMBL/GenBank/DDBJ databases">
        <title>Genomic Encyclopedia of Archaeal and Bacterial Type Strains, Phase II (KMG-II): from individual species to whole genera.</title>
        <authorList>
            <person name="Goeker M."/>
        </authorList>
    </citation>
    <scope>NUCLEOTIDE SEQUENCE [LARGE SCALE GENOMIC DNA]</scope>
    <source>
        <strain evidence="1 2">DSM 100346</strain>
    </source>
</reference>
<accession>A0A316AQE2</accession>
<keyword evidence="2" id="KW-1185">Reference proteome</keyword>
<comment type="caution">
    <text evidence="1">The sequence shown here is derived from an EMBL/GenBank/DDBJ whole genome shotgun (WGS) entry which is preliminary data.</text>
</comment>
<organism evidence="1 2">
    <name type="scientific">Dyadobacter jejuensis</name>
    <dbReference type="NCBI Taxonomy" id="1082580"/>
    <lineage>
        <taxon>Bacteria</taxon>
        <taxon>Pseudomonadati</taxon>
        <taxon>Bacteroidota</taxon>
        <taxon>Cytophagia</taxon>
        <taxon>Cytophagales</taxon>
        <taxon>Spirosomataceae</taxon>
        <taxon>Dyadobacter</taxon>
    </lineage>
</organism>
<dbReference type="InterPro" id="IPR016181">
    <property type="entry name" value="Acyl_CoA_acyltransferase"/>
</dbReference>
<evidence type="ECO:0000313" key="2">
    <source>
        <dbReference type="Proteomes" id="UP000245880"/>
    </source>
</evidence>
<dbReference type="Gene3D" id="3.40.630.30">
    <property type="match status" value="1"/>
</dbReference>
<dbReference type="RefSeq" id="WP_109673524.1">
    <property type="nucleotide sequence ID" value="NZ_QGDT01000002.1"/>
</dbReference>
<dbReference type="Proteomes" id="UP000245880">
    <property type="component" value="Unassembled WGS sequence"/>
</dbReference>
<name>A0A316AQE2_9BACT</name>
<proteinExistence type="predicted"/>
<dbReference type="OrthoDB" id="187903at2"/>
<protein>
    <recommendedName>
        <fullName evidence="3">Acetyltransferase (GNAT) family protein</fullName>
    </recommendedName>
</protein>
<sequence length="201" mass="23181">MKKELPHLHFAGRTGQEIESLVPGLAQLRIGVFKDYPYLYDGDLDYEQEYLKIYSRCPRSFVFAAYDGTHMVGATTCIPLADETAEVQKPFLEAGYDVHSIFYFGESLLLPQYRGLGIGHRFFDEREAHAASFGSYTHTSFCSVDRGHSHPAKPADYRSNNAFWLKRQYTELPDLQCTMSWLDIGQEQETEKQMIFWIKDI</sequence>
<evidence type="ECO:0000313" key="1">
    <source>
        <dbReference type="EMBL" id="PWJ59681.1"/>
    </source>
</evidence>